<evidence type="ECO:0000256" key="2">
    <source>
        <dbReference type="SAM" id="Phobius"/>
    </source>
</evidence>
<sequence length="1273" mass="142171">MSGTPRLRSAFPSTPQTGQKGRFRTSNNGTPIVGENVGTPRKQQLQELPSPAKPSETAPLIPFDIIDAPSQRFYVFSVYVFLFAYRLYDFYNLTVDEVESFWLFMKWVAFDGVFLFLLPAMRIPWLEWSVGTVLLLFFLHAILDGMLMFRIPLPIPALLGALWKVFFDDEMAITEHKVNVGKLLHNSSVILGKQIINILPEGSAVLNPKKEPFCLDSAVHQIQIPIQINQTTPVLIEILRIDLDTMQNETISISASATRKLMKAARKSQKPANAASPLLLHYPVKKTGIYILRKVLDETKLEVQPKRSDVVVVTCPHASVRPTGDDRCRNELSNVALEVEGTPPLRIKYRTTVNGVPREASEFQSLQPEDFVSPLTKHETNALVRANEEDVSWAQSHKITVPLNETLIKSGKWTYSVEEVQDAVGNIINYVESEEDEKPRARSGSLLQTFTVHERPTIVLDGCDSRNPLRSAKGEKARMPVRYGSTAPGKKAIFGPAHTVEYLFTPEDDVLPNGGHSLLAQPVRTVLETTNKQPIISDAGLYTLTSISTKYCTGEVLEPATCVLQHPPEPDLVLSSQNITDKCAGSPIGLRVALDLIGTPPFMVHYTEHKKGDVPRPKRARMTSLRGQIDLTPSAAGHYTYTFKAISDEVYAEKSLRPELVLEQDVKPSASAHFAHSGSLETCIDEAASFSVVLQGESPWTLEYDLVHSGKRKKHHVKDIHDEEYRILTDKLTSGGEYTLSLVSITDRQGCKEFLKEQSTINVRHERPKAYFGQIDGKRVIRTLEKNQVQLPLKLTGRGPWNLEYKTPQKVESQKIYNANDFITTKEEGIYELLSVKDSICPGSIDENAKQFDLAWVPRPKLKIAETATTIFEGGFYIKDAVCEGDEDSFDVILSGTPPYEVSYEQHFKAKRGGKALGQAKKDLKPALGLASVRTDTSQAGFYEYKFTRLGDNNYDHDSKKFQPVTLQQLVNPRPEARFNSPGKTYSYCSREAEGEEVIPVTFTGVPPFYLEIEIKHHGTSKPETVSFPSITSHSHNLRIPHKKLHLGHSNISIRKVRDARGCTRKPPTSSPRVQISVHDAPSAIPLEDRNDYCVGERLSFQLSGQMPFSVFYTFNGKQQKAQSPGTTFRRMAELPGTFAITGLKDSASECLASTPANNHLLTKVIHPIPSVRLSRGLESRVDIHEGGEAELLFEFTGTAPFEFTYTRSTNARKGVKSKVLEIRTETSYDHSMRIRASEEGTYEVISIKDRWCSFAKATEGTAAGRGQKLLTY</sequence>
<dbReference type="OrthoDB" id="5529162at2759"/>
<accession>A0A6A6R6D0</accession>
<feature type="transmembrane region" description="Helical" evidence="2">
    <location>
        <begin position="125"/>
        <end position="149"/>
    </location>
</feature>
<dbReference type="InterPro" id="IPR056542">
    <property type="entry name" value="Ig-like_POM152_1st"/>
</dbReference>
<keyword evidence="2" id="KW-0812">Transmembrane</keyword>
<dbReference type="InterPro" id="IPR056541">
    <property type="entry name" value="Ig-like_POM152"/>
</dbReference>
<dbReference type="InterPro" id="IPR056543">
    <property type="entry name" value="Ig-like_POM152_9th"/>
</dbReference>
<evidence type="ECO:0000259" key="6">
    <source>
        <dbReference type="Pfam" id="PF24519"/>
    </source>
</evidence>
<feature type="domain" description="Nucleoporin POM152 immunoglobulin-like" evidence="3">
    <location>
        <begin position="567"/>
        <end position="668"/>
    </location>
</feature>
<evidence type="ECO:0000259" key="5">
    <source>
        <dbReference type="Pfam" id="PF24312"/>
    </source>
</evidence>
<keyword evidence="2" id="KW-1133">Transmembrane helix</keyword>
<feature type="domain" description="Nucleoporin POM152 Ig-like" evidence="5">
    <location>
        <begin position="767"/>
        <end position="850"/>
    </location>
</feature>
<feature type="region of interest" description="Disordered" evidence="1">
    <location>
        <begin position="1"/>
        <end position="55"/>
    </location>
</feature>
<keyword evidence="2" id="KW-0472">Membrane</keyword>
<dbReference type="PANTHER" id="PTHR28206:SF1">
    <property type="entry name" value="NUCLEOPORIN POM152"/>
    <property type="match status" value="1"/>
</dbReference>
<feature type="domain" description="Nucleoporin POM152 ninth Ig-like" evidence="7">
    <location>
        <begin position="1082"/>
        <end position="1154"/>
    </location>
</feature>
<dbReference type="InterPro" id="IPR037701">
    <property type="entry name" value="Pom152"/>
</dbReference>
<dbReference type="Pfam" id="PF24312">
    <property type="entry name" value="Ig-like_POM152"/>
    <property type="match status" value="3"/>
</dbReference>
<dbReference type="InterPro" id="IPR056540">
    <property type="entry name" value="TMD_POM152"/>
</dbReference>
<feature type="domain" description="Nucleoporin POM152 first Ig-like" evidence="6">
    <location>
        <begin position="203"/>
        <end position="312"/>
    </location>
</feature>
<evidence type="ECO:0000259" key="7">
    <source>
        <dbReference type="Pfam" id="PF24527"/>
    </source>
</evidence>
<organism evidence="8 9">
    <name type="scientific">Lophium mytilinum</name>
    <dbReference type="NCBI Taxonomy" id="390894"/>
    <lineage>
        <taxon>Eukaryota</taxon>
        <taxon>Fungi</taxon>
        <taxon>Dikarya</taxon>
        <taxon>Ascomycota</taxon>
        <taxon>Pezizomycotina</taxon>
        <taxon>Dothideomycetes</taxon>
        <taxon>Pleosporomycetidae</taxon>
        <taxon>Mytilinidiales</taxon>
        <taxon>Mytilinidiaceae</taxon>
        <taxon>Lophium</taxon>
    </lineage>
</organism>
<feature type="domain" description="Nucleoporin POM152 Ig-like" evidence="5">
    <location>
        <begin position="1170"/>
        <end position="1254"/>
    </location>
</feature>
<name>A0A6A6R6D0_9PEZI</name>
<dbReference type="Pfam" id="PF24519">
    <property type="entry name" value="Ig-like_Pom152_1"/>
    <property type="match status" value="1"/>
</dbReference>
<dbReference type="GO" id="GO:0006606">
    <property type="term" value="P:protein import into nucleus"/>
    <property type="evidence" value="ECO:0007669"/>
    <property type="project" value="TreeGrafter"/>
</dbReference>
<dbReference type="Pfam" id="PF24097">
    <property type="entry name" value="TMD_POM152"/>
    <property type="match status" value="1"/>
</dbReference>
<evidence type="ECO:0000313" key="8">
    <source>
        <dbReference type="EMBL" id="KAF2500129.1"/>
    </source>
</evidence>
<reference evidence="8" key="1">
    <citation type="journal article" date="2020" name="Stud. Mycol.">
        <title>101 Dothideomycetes genomes: a test case for predicting lifestyles and emergence of pathogens.</title>
        <authorList>
            <person name="Haridas S."/>
            <person name="Albert R."/>
            <person name="Binder M."/>
            <person name="Bloem J."/>
            <person name="Labutti K."/>
            <person name="Salamov A."/>
            <person name="Andreopoulos B."/>
            <person name="Baker S."/>
            <person name="Barry K."/>
            <person name="Bills G."/>
            <person name="Bluhm B."/>
            <person name="Cannon C."/>
            <person name="Castanera R."/>
            <person name="Culley D."/>
            <person name="Daum C."/>
            <person name="Ezra D."/>
            <person name="Gonzalez J."/>
            <person name="Henrissat B."/>
            <person name="Kuo A."/>
            <person name="Liang C."/>
            <person name="Lipzen A."/>
            <person name="Lutzoni F."/>
            <person name="Magnuson J."/>
            <person name="Mondo S."/>
            <person name="Nolan M."/>
            <person name="Ohm R."/>
            <person name="Pangilinan J."/>
            <person name="Park H.-J."/>
            <person name="Ramirez L."/>
            <person name="Alfaro M."/>
            <person name="Sun H."/>
            <person name="Tritt A."/>
            <person name="Yoshinaga Y."/>
            <person name="Zwiers L.-H."/>
            <person name="Turgeon B."/>
            <person name="Goodwin S."/>
            <person name="Spatafora J."/>
            <person name="Crous P."/>
            <person name="Grigoriev I."/>
        </authorList>
    </citation>
    <scope>NUCLEOTIDE SEQUENCE</scope>
    <source>
        <strain evidence="8">CBS 269.34</strain>
    </source>
</reference>
<feature type="compositionally biased region" description="Polar residues" evidence="1">
    <location>
        <begin position="11"/>
        <end position="30"/>
    </location>
</feature>
<feature type="domain" description="Nucleoporin POM152 Ig-like" evidence="5">
    <location>
        <begin position="455"/>
        <end position="562"/>
    </location>
</feature>
<dbReference type="GO" id="GO:0006999">
    <property type="term" value="P:nuclear pore organization"/>
    <property type="evidence" value="ECO:0007669"/>
    <property type="project" value="TreeGrafter"/>
</dbReference>
<evidence type="ECO:0000259" key="4">
    <source>
        <dbReference type="Pfam" id="PF24097"/>
    </source>
</evidence>
<dbReference type="Pfam" id="PF23664">
    <property type="entry name" value="Ig_Pom152"/>
    <property type="match status" value="2"/>
</dbReference>
<dbReference type="GO" id="GO:0017056">
    <property type="term" value="F:structural constituent of nuclear pore"/>
    <property type="evidence" value="ECO:0007669"/>
    <property type="project" value="InterPro"/>
</dbReference>
<evidence type="ECO:0000256" key="1">
    <source>
        <dbReference type="SAM" id="MobiDB-lite"/>
    </source>
</evidence>
<dbReference type="AlphaFoldDB" id="A0A6A6R6D0"/>
<evidence type="ECO:0000313" key="9">
    <source>
        <dbReference type="Proteomes" id="UP000799750"/>
    </source>
</evidence>
<dbReference type="PANTHER" id="PTHR28206">
    <property type="entry name" value="NUCLEOPORIN POM152"/>
    <property type="match status" value="1"/>
</dbReference>
<dbReference type="GO" id="GO:0070762">
    <property type="term" value="C:nuclear pore transmembrane ring"/>
    <property type="evidence" value="ECO:0007669"/>
    <property type="project" value="TreeGrafter"/>
</dbReference>
<evidence type="ECO:0000259" key="3">
    <source>
        <dbReference type="Pfam" id="PF23664"/>
    </source>
</evidence>
<feature type="domain" description="Nucleoporin POM152 immunoglobulin-like" evidence="3">
    <location>
        <begin position="882"/>
        <end position="973"/>
    </location>
</feature>
<evidence type="ECO:0008006" key="10">
    <source>
        <dbReference type="Google" id="ProtNLM"/>
    </source>
</evidence>
<dbReference type="InterPro" id="IPR056544">
    <property type="entry name" value="Ig_POM152"/>
</dbReference>
<protein>
    <recommendedName>
        <fullName evidence="10">Nucleoporin Pom152</fullName>
    </recommendedName>
</protein>
<keyword evidence="9" id="KW-1185">Reference proteome</keyword>
<dbReference type="Pfam" id="PF24527">
    <property type="entry name" value="Ig-like_Pom152_9"/>
    <property type="match status" value="1"/>
</dbReference>
<gene>
    <name evidence="8" type="ORF">BU16DRAFT_522956</name>
</gene>
<feature type="domain" description="Nucleoporin POM152 N-terminal transmembrane" evidence="4">
    <location>
        <begin position="67"/>
        <end position="152"/>
    </location>
</feature>
<feature type="transmembrane region" description="Helical" evidence="2">
    <location>
        <begin position="73"/>
        <end position="88"/>
    </location>
</feature>
<feature type="transmembrane region" description="Helical" evidence="2">
    <location>
        <begin position="100"/>
        <end position="118"/>
    </location>
</feature>
<proteinExistence type="predicted"/>
<dbReference type="EMBL" id="MU004183">
    <property type="protein sequence ID" value="KAF2500129.1"/>
    <property type="molecule type" value="Genomic_DNA"/>
</dbReference>
<dbReference type="Proteomes" id="UP000799750">
    <property type="component" value="Unassembled WGS sequence"/>
</dbReference>